<feature type="compositionally biased region" description="Basic residues" evidence="1">
    <location>
        <begin position="46"/>
        <end position="59"/>
    </location>
</feature>
<evidence type="ECO:0000313" key="3">
    <source>
        <dbReference type="EMBL" id="URD83181.1"/>
    </source>
</evidence>
<proteinExistence type="predicted"/>
<dbReference type="EMBL" id="CP097503">
    <property type="protein sequence ID" value="URD78015.1"/>
    <property type="molecule type" value="Genomic_DNA"/>
</dbReference>
<accession>A0A9E7JEE2</accession>
<protein>
    <submittedName>
        <fullName evidence="2">Uncharacterized protein</fullName>
    </submittedName>
</protein>
<organism evidence="2 4">
    <name type="scientific">Musa troglodytarum</name>
    <name type="common">fe'i banana</name>
    <dbReference type="NCBI Taxonomy" id="320322"/>
    <lineage>
        <taxon>Eukaryota</taxon>
        <taxon>Viridiplantae</taxon>
        <taxon>Streptophyta</taxon>
        <taxon>Embryophyta</taxon>
        <taxon>Tracheophyta</taxon>
        <taxon>Spermatophyta</taxon>
        <taxon>Magnoliopsida</taxon>
        <taxon>Liliopsida</taxon>
        <taxon>Zingiberales</taxon>
        <taxon>Musaceae</taxon>
        <taxon>Musa</taxon>
    </lineage>
</organism>
<keyword evidence="4" id="KW-1185">Reference proteome</keyword>
<gene>
    <name evidence="2" type="ORF">MUK42_08817</name>
    <name evidence="3" type="ORF">MUK42_10390</name>
</gene>
<reference evidence="2" key="1">
    <citation type="submission" date="2022-05" db="EMBL/GenBank/DDBJ databases">
        <title>The Musa troglodytarum L. genome provides insights into the mechanism of non-climacteric behaviour and enrichment of carotenoids.</title>
        <authorList>
            <person name="Wang J."/>
        </authorList>
    </citation>
    <scope>NUCLEOTIDE SEQUENCE</scope>
    <source>
        <tissue evidence="2">Leaf</tissue>
    </source>
</reference>
<dbReference type="EMBL" id="CP097503">
    <property type="protein sequence ID" value="URD83181.1"/>
    <property type="molecule type" value="Genomic_DNA"/>
</dbReference>
<evidence type="ECO:0000256" key="1">
    <source>
        <dbReference type="SAM" id="MobiDB-lite"/>
    </source>
</evidence>
<dbReference type="AlphaFoldDB" id="A0A9E7JEE2"/>
<dbReference type="Proteomes" id="UP001055439">
    <property type="component" value="Chromosome 10"/>
</dbReference>
<evidence type="ECO:0000313" key="4">
    <source>
        <dbReference type="Proteomes" id="UP001055439"/>
    </source>
</evidence>
<name>A0A9E7JEE2_9LILI</name>
<evidence type="ECO:0000313" key="2">
    <source>
        <dbReference type="EMBL" id="URD78015.1"/>
    </source>
</evidence>
<sequence length="71" mass="8709">MNQGEEGITIKKRRFRLISVSRPDSSLPVQRTLRESRLKTTTNRWQKSRCRRKRKGTGRISWRRRCHRRMK</sequence>
<feature type="region of interest" description="Disordered" evidence="1">
    <location>
        <begin position="39"/>
        <end position="59"/>
    </location>
</feature>